<proteinExistence type="predicted"/>
<dbReference type="PANTHER" id="PTHR14499">
    <property type="entry name" value="POTASSIUM CHANNEL TETRAMERIZATION DOMAIN-CONTAINING"/>
    <property type="match status" value="1"/>
</dbReference>
<reference evidence="3" key="3">
    <citation type="submission" date="2025-09" db="UniProtKB">
        <authorList>
            <consortium name="Ensembl"/>
        </authorList>
    </citation>
    <scope>IDENTIFICATION</scope>
</reference>
<protein>
    <recommendedName>
        <fullName evidence="2">Potassium channel tetramerisation-type BTB domain-containing protein</fullName>
    </recommendedName>
</protein>
<dbReference type="GeneTree" id="ENSGT00390000007606"/>
<dbReference type="Ensembl" id="ENSELUT00000101747.1">
    <property type="protein sequence ID" value="ENSELUP00000094280.1"/>
    <property type="gene ID" value="ENSELUG00000017563.3"/>
</dbReference>
<feature type="region of interest" description="Disordered" evidence="1">
    <location>
        <begin position="520"/>
        <end position="547"/>
    </location>
</feature>
<feature type="compositionally biased region" description="Basic and acidic residues" evidence="1">
    <location>
        <begin position="610"/>
        <end position="622"/>
    </location>
</feature>
<reference evidence="3" key="2">
    <citation type="submission" date="2025-08" db="UniProtKB">
        <authorList>
            <consortium name="Ensembl"/>
        </authorList>
    </citation>
    <scope>IDENTIFICATION</scope>
</reference>
<feature type="compositionally biased region" description="Low complexity" evidence="1">
    <location>
        <begin position="748"/>
        <end position="758"/>
    </location>
</feature>
<evidence type="ECO:0000313" key="3">
    <source>
        <dbReference type="Ensembl" id="ENSELUP00000094280.1"/>
    </source>
</evidence>
<dbReference type="AlphaFoldDB" id="A0AAY5L142"/>
<organism evidence="3 4">
    <name type="scientific">Esox lucius</name>
    <name type="common">Northern pike</name>
    <dbReference type="NCBI Taxonomy" id="8010"/>
    <lineage>
        <taxon>Eukaryota</taxon>
        <taxon>Metazoa</taxon>
        <taxon>Chordata</taxon>
        <taxon>Craniata</taxon>
        <taxon>Vertebrata</taxon>
        <taxon>Euteleostomi</taxon>
        <taxon>Actinopterygii</taxon>
        <taxon>Neopterygii</taxon>
        <taxon>Teleostei</taxon>
        <taxon>Protacanthopterygii</taxon>
        <taxon>Esociformes</taxon>
        <taxon>Esocidae</taxon>
        <taxon>Esox</taxon>
    </lineage>
</organism>
<dbReference type="Proteomes" id="UP000265140">
    <property type="component" value="Chromosome 2"/>
</dbReference>
<feature type="region of interest" description="Disordered" evidence="1">
    <location>
        <begin position="730"/>
        <end position="761"/>
    </location>
</feature>
<evidence type="ECO:0000256" key="1">
    <source>
        <dbReference type="SAM" id="MobiDB-lite"/>
    </source>
</evidence>
<dbReference type="Pfam" id="PF02214">
    <property type="entry name" value="BTB_2"/>
    <property type="match status" value="1"/>
</dbReference>
<sequence>MTTLQDNQFLSFNVGGCSFSIPLNRLSHLQDSLLFKDTSSDQNPRWFIDRDGCTFRHVHYYLQTGKLATTCVSELNILCELTASLRLTSLLQALENLQSGKHFLRARAVDVQVTERATLNYWKTRICNTRQPEPVASPVSSVHDAVPLGLVGTPLVDGDEEVLYCFIPMETVRLYPALVTADNLLWLCDDLAIIECDSPLFRFIANYLRTGKILLPEEFSEYGRLNQEATETGMTDFIEALQKLHDLIGDGGLFPEGCTQMRQQRMTPQPLYVMTFDLLVRYQDSALGQLCVNSNMGSSRLHITGNGVVFQHVENWLGTSRLPLTERQCDLQGLCQYLDRQDGAYHAFREALWEFLWRTRTSGGSSTNGLWSASVTTLTIYKVVKVYVGTHWYATYFRTLLKHPELLSNPRKSSWIAYGQSLHIVADGSMFRHVLNFLRCGRLLLPSGFSEWRLLCHEVEEFHIPALTRALEDCLDYRAWCSKEHAISLQPPHSAQSQLVHNPDYNGFLGFGFGEESMDVSASSTDDVKSPEDSFSGGEKSCSSEEPERALVITVDEVWLCQHPPPAPLNTEVKSIVKTTLESSSQMCHLSVPTLDTTGKLPSSSAVENKISDTSRTRKPSRPLERLKQKLDNATKFFQPSPSSRWQKPVVSRCFFHPSGPPGGLIKRRTSGGVSDISAFLPWMIQREEAPLQRLAQLVNTFQREPNKQPSTDVSSCTPPRDPLLVSVLPSRLTSPGLPSGAPGAGSEGESSNTTGSGVHQIHWRGPALKGCLFPVHGCALPVRGCVLRVDHPPVLGRGTPGGYFTHSHIYTASPQHTGYHVHEDQNVKVHPKNVAFAWFNMSWEEMVYGRQCHSFLAGLILDSLRLQDPEDRTHNIASLVYCLWTGQMKTEVFVSELVRTLCCDRQQRSREQRLLQWLEFSLPLAQRYTECLEQLDRAPCHKASLFPQDKTTDSQCAAHPDAVRILHPNQLHLRRILHPNHLHPQRILHPNHLHLERILHPNHLHLERILHPNQLHLRRILQPNHLYLRLKCTGCCCSGACPGRGWGGLRRWRGGSRGTRVPQTNRVQGGDWTHSRCQNHWSRCRRDSETKNLNSP</sequence>
<evidence type="ECO:0000313" key="4">
    <source>
        <dbReference type="Proteomes" id="UP000265140"/>
    </source>
</evidence>
<dbReference type="Gene3D" id="3.30.710.10">
    <property type="entry name" value="Potassium Channel Kv1.1, Chain A"/>
    <property type="match status" value="3"/>
</dbReference>
<evidence type="ECO:0000259" key="2">
    <source>
        <dbReference type="Pfam" id="PF02214"/>
    </source>
</evidence>
<feature type="domain" description="Potassium channel tetramerisation-type BTB" evidence="2">
    <location>
        <begin position="11"/>
        <end position="72"/>
    </location>
</feature>
<accession>A0AAY5L142</accession>
<name>A0AAY5L142_ESOLU</name>
<dbReference type="InterPro" id="IPR011333">
    <property type="entry name" value="SKP1/BTB/POZ_sf"/>
</dbReference>
<gene>
    <name evidence="3" type="primary">KCTD19</name>
</gene>
<keyword evidence="4" id="KW-1185">Reference proteome</keyword>
<reference evidence="3 4" key="1">
    <citation type="submission" date="2020-02" db="EMBL/GenBank/DDBJ databases">
        <title>Esox lucius (northern pike) genome, fEsoLuc1, primary haplotype.</title>
        <authorList>
            <person name="Myers G."/>
            <person name="Karagic N."/>
            <person name="Meyer A."/>
            <person name="Pippel M."/>
            <person name="Reichard M."/>
            <person name="Winkler S."/>
            <person name="Tracey A."/>
            <person name="Sims Y."/>
            <person name="Howe K."/>
            <person name="Rhie A."/>
            <person name="Formenti G."/>
            <person name="Durbin R."/>
            <person name="Fedrigo O."/>
            <person name="Jarvis E.D."/>
        </authorList>
    </citation>
    <scope>NUCLEOTIDE SEQUENCE [LARGE SCALE GENOMIC DNA]</scope>
</reference>
<dbReference type="GO" id="GO:0051260">
    <property type="term" value="P:protein homooligomerization"/>
    <property type="evidence" value="ECO:0007669"/>
    <property type="project" value="InterPro"/>
</dbReference>
<feature type="region of interest" description="Disordered" evidence="1">
    <location>
        <begin position="594"/>
        <end position="622"/>
    </location>
</feature>
<feature type="compositionally biased region" description="Polar residues" evidence="1">
    <location>
        <begin position="594"/>
        <end position="607"/>
    </location>
</feature>
<dbReference type="CDD" id="cd18373">
    <property type="entry name" value="BTB1_POZ_KCTD19"/>
    <property type="match status" value="1"/>
</dbReference>
<dbReference type="InterPro" id="IPR003131">
    <property type="entry name" value="T1-type_BTB"/>
</dbReference>
<dbReference type="SUPFAM" id="SSF54695">
    <property type="entry name" value="POZ domain"/>
    <property type="match status" value="3"/>
</dbReference>
<dbReference type="PANTHER" id="PTHR14499:SF20">
    <property type="entry name" value="BTB_POZ DOMAIN-CONTAINING PROTEIN KCTD19"/>
    <property type="match status" value="1"/>
</dbReference>